<sequence>MQRTSKQAIFTSFIESDEEDYSSGRQVPVEKDPYLESATNGFIQQYLPGLDGTHACSYGRCLYQLSCMKDYDFIIGAHWDAPDGRVQVATGFSGEGFKFAPVI</sequence>
<dbReference type="Gene3D" id="3.50.50.60">
    <property type="entry name" value="FAD/NAD(P)-binding domain"/>
    <property type="match status" value="1"/>
</dbReference>
<dbReference type="Proteomes" id="UP000553632">
    <property type="component" value="Unassembled WGS sequence"/>
</dbReference>
<reference evidence="1 2" key="1">
    <citation type="submission" date="2020-04" db="EMBL/GenBank/DDBJ databases">
        <title>Perkinsus olseni comparative genomics.</title>
        <authorList>
            <person name="Bogema D.R."/>
        </authorList>
    </citation>
    <scope>NUCLEOTIDE SEQUENCE [LARGE SCALE GENOMIC DNA]</scope>
    <source>
        <strain evidence="1 2">ATCC PRA-207</strain>
    </source>
</reference>
<evidence type="ECO:0000313" key="1">
    <source>
        <dbReference type="EMBL" id="KAF4757807.1"/>
    </source>
</evidence>
<organism evidence="1 2">
    <name type="scientific">Perkinsus olseni</name>
    <name type="common">Perkinsus atlanticus</name>
    <dbReference type="NCBI Taxonomy" id="32597"/>
    <lineage>
        <taxon>Eukaryota</taxon>
        <taxon>Sar</taxon>
        <taxon>Alveolata</taxon>
        <taxon>Perkinsozoa</taxon>
        <taxon>Perkinsea</taxon>
        <taxon>Perkinsida</taxon>
        <taxon>Perkinsidae</taxon>
        <taxon>Perkinsus</taxon>
    </lineage>
</organism>
<dbReference type="Gene3D" id="3.30.9.10">
    <property type="entry name" value="D-Amino Acid Oxidase, subunit A, domain 2"/>
    <property type="match status" value="1"/>
</dbReference>
<keyword evidence="2" id="KW-1185">Reference proteome</keyword>
<accession>A0A7J6UKU2</accession>
<proteinExistence type="predicted"/>
<comment type="caution">
    <text evidence="1">The sequence shown here is derived from an EMBL/GenBank/DDBJ whole genome shotgun (WGS) entry which is preliminary data.</text>
</comment>
<evidence type="ECO:0000313" key="2">
    <source>
        <dbReference type="Proteomes" id="UP000553632"/>
    </source>
</evidence>
<feature type="non-terminal residue" evidence="1">
    <location>
        <position position="1"/>
    </location>
</feature>
<gene>
    <name evidence="1" type="ORF">FOZ63_018929</name>
</gene>
<name>A0A7J6UKU2_PEROL</name>
<dbReference type="EMBL" id="JABANO010002213">
    <property type="protein sequence ID" value="KAF4757807.1"/>
    <property type="molecule type" value="Genomic_DNA"/>
</dbReference>
<dbReference type="AlphaFoldDB" id="A0A7J6UKU2"/>
<dbReference type="InterPro" id="IPR036188">
    <property type="entry name" value="FAD/NAD-bd_sf"/>
</dbReference>
<protein>
    <submittedName>
        <fullName evidence="1">Uncharacterized protein</fullName>
    </submittedName>
</protein>